<dbReference type="Proteomes" id="UP000310719">
    <property type="component" value="Chromosome"/>
</dbReference>
<sequence length="58" mass="6192">MSATLMLTAREQVFRSADGAVNSLLQIAELANQCPSSVASTITGRLAHLMDQQNTNSQ</sequence>
<protein>
    <submittedName>
        <fullName evidence="1">Uncharacterized protein</fullName>
    </submittedName>
</protein>
<evidence type="ECO:0000313" key="2">
    <source>
        <dbReference type="Proteomes" id="UP000310719"/>
    </source>
</evidence>
<evidence type="ECO:0000313" key="1">
    <source>
        <dbReference type="EMBL" id="VTP78117.1"/>
    </source>
</evidence>
<reference evidence="1 2" key="1">
    <citation type="submission" date="2019-05" db="EMBL/GenBank/DDBJ databases">
        <authorList>
            <consortium name="Pathogen Informatics"/>
        </authorList>
    </citation>
    <scope>NUCLEOTIDE SEQUENCE [LARGE SCALE GENOMIC DNA]</scope>
    <source>
        <strain evidence="1 2">NCTC13032</strain>
    </source>
</reference>
<accession>A0A4U9IJ81</accession>
<dbReference type="EMBL" id="LR590464">
    <property type="protein sequence ID" value="VTP78117.1"/>
    <property type="molecule type" value="Genomic_DNA"/>
</dbReference>
<proteinExistence type="predicted"/>
<dbReference type="AlphaFoldDB" id="A0A4U9IJ81"/>
<organism evidence="1 2">
    <name type="scientific">Leclercia adecarboxylata</name>
    <dbReference type="NCBI Taxonomy" id="83655"/>
    <lineage>
        <taxon>Bacteria</taxon>
        <taxon>Pseudomonadati</taxon>
        <taxon>Pseudomonadota</taxon>
        <taxon>Gammaproteobacteria</taxon>
        <taxon>Enterobacterales</taxon>
        <taxon>Enterobacteriaceae</taxon>
        <taxon>Leclercia</taxon>
    </lineage>
</organism>
<name>A0A4U9IJ81_9ENTR</name>
<gene>
    <name evidence="1" type="ORF">NCTC13032_06096</name>
</gene>